<keyword evidence="6 13" id="KW-0489">Methyltransferase</keyword>
<comment type="function">
    <text evidence="9">Specifically methylates the N3 position of the uracil ring of uridine 1498 (m3U1498) in 16S rRNA. Acts on the fully assembled 30S ribosomal subunit.</text>
</comment>
<feature type="domain" description="Ribosomal RNA small subunit methyltransferase E methyltransferase" evidence="11">
    <location>
        <begin position="64"/>
        <end position="223"/>
    </location>
</feature>
<dbReference type="CDD" id="cd18084">
    <property type="entry name" value="RsmE-like"/>
    <property type="match status" value="1"/>
</dbReference>
<dbReference type="GO" id="GO:0070042">
    <property type="term" value="F:rRNA (uridine-N3-)-methyltransferase activity"/>
    <property type="evidence" value="ECO:0007669"/>
    <property type="project" value="TreeGrafter"/>
</dbReference>
<keyword evidence="8" id="KW-0949">S-adenosyl-L-methionine</keyword>
<dbReference type="NCBIfam" id="TIGR00046">
    <property type="entry name" value="RsmE family RNA methyltransferase"/>
    <property type="match status" value="1"/>
</dbReference>
<dbReference type="GO" id="GO:0005737">
    <property type="term" value="C:cytoplasm"/>
    <property type="evidence" value="ECO:0007669"/>
    <property type="project" value="UniProtKB-SubCell"/>
</dbReference>
<evidence type="ECO:0000256" key="6">
    <source>
        <dbReference type="ARBA" id="ARBA00022603"/>
    </source>
</evidence>
<evidence type="ECO:0000256" key="10">
    <source>
        <dbReference type="ARBA" id="ARBA00047944"/>
    </source>
</evidence>
<gene>
    <name evidence="13" type="ORF">GBAR_LOCUS4716</name>
</gene>
<protein>
    <recommendedName>
        <fullName evidence="3">16S rRNA (uracil(1498)-N(3))-methyltransferase</fullName>
        <ecNumber evidence="3">2.1.1.193</ecNumber>
    </recommendedName>
</protein>
<evidence type="ECO:0000313" key="13">
    <source>
        <dbReference type="EMBL" id="CAI8006427.1"/>
    </source>
</evidence>
<comment type="subcellular location">
    <subcellularLocation>
        <location evidence="1">Cytoplasm</location>
    </subcellularLocation>
</comment>
<evidence type="ECO:0000256" key="2">
    <source>
        <dbReference type="ARBA" id="ARBA00005528"/>
    </source>
</evidence>
<sequence>MHTAVLTGEDFHYLAHVRRLGPGDTIPASTPDGSRFAMTVRERGRDRLSVTLRPIGDGAAPPALPMTVAQAVVKPAAMDLIVRQATELGVRRIVPVLTERSMPASHAHPRLPRWQRIGRSASQQSGRGPLPAIEAPRSLADVLQATPGTAGKLVFQPPPRGDADIDLPDALDPAHPVWLLLGPEGGFAGPELDHIAGAGFRRCALGATVLRAETAVVAAVMAVRLLWHRAAPQPQPDLGEAMR</sequence>
<feature type="domain" description="Ribosomal RNA small subunit methyltransferase E PUA-like" evidence="12">
    <location>
        <begin position="6"/>
        <end position="51"/>
    </location>
</feature>
<dbReference type="SUPFAM" id="SSF75217">
    <property type="entry name" value="alpha/beta knot"/>
    <property type="match status" value="1"/>
</dbReference>
<dbReference type="Proteomes" id="UP001174909">
    <property type="component" value="Unassembled WGS sequence"/>
</dbReference>
<evidence type="ECO:0000313" key="14">
    <source>
        <dbReference type="Proteomes" id="UP001174909"/>
    </source>
</evidence>
<comment type="caution">
    <text evidence="13">The sequence shown here is derived from an EMBL/GenBank/DDBJ whole genome shotgun (WGS) entry which is preliminary data.</text>
</comment>
<evidence type="ECO:0000259" key="12">
    <source>
        <dbReference type="Pfam" id="PF20260"/>
    </source>
</evidence>
<evidence type="ECO:0000256" key="5">
    <source>
        <dbReference type="ARBA" id="ARBA00022552"/>
    </source>
</evidence>
<dbReference type="Pfam" id="PF20260">
    <property type="entry name" value="PUA_4"/>
    <property type="match status" value="1"/>
</dbReference>
<reference evidence="13" key="1">
    <citation type="submission" date="2023-03" db="EMBL/GenBank/DDBJ databases">
        <authorList>
            <person name="Steffen K."/>
            <person name="Cardenas P."/>
        </authorList>
    </citation>
    <scope>NUCLEOTIDE SEQUENCE</scope>
</reference>
<dbReference type="InterPro" id="IPR015947">
    <property type="entry name" value="PUA-like_sf"/>
</dbReference>
<dbReference type="AlphaFoldDB" id="A0AA35R8Q4"/>
<dbReference type="EC" id="2.1.1.193" evidence="3"/>
<dbReference type="PANTHER" id="PTHR30027:SF3">
    <property type="entry name" value="16S RRNA (URACIL(1498)-N(3))-METHYLTRANSFERASE"/>
    <property type="match status" value="1"/>
</dbReference>
<accession>A0AA35R8Q4</accession>
<proteinExistence type="inferred from homology"/>
<evidence type="ECO:0000259" key="11">
    <source>
        <dbReference type="Pfam" id="PF04452"/>
    </source>
</evidence>
<dbReference type="SUPFAM" id="SSF88697">
    <property type="entry name" value="PUA domain-like"/>
    <property type="match status" value="1"/>
</dbReference>
<dbReference type="InterPro" id="IPR006700">
    <property type="entry name" value="RsmE"/>
</dbReference>
<dbReference type="Gene3D" id="3.40.1280.10">
    <property type="match status" value="1"/>
</dbReference>
<dbReference type="GO" id="GO:0070475">
    <property type="term" value="P:rRNA base methylation"/>
    <property type="evidence" value="ECO:0007669"/>
    <property type="project" value="TreeGrafter"/>
</dbReference>
<dbReference type="EMBL" id="CASHTH010000686">
    <property type="protein sequence ID" value="CAI8006427.1"/>
    <property type="molecule type" value="Genomic_DNA"/>
</dbReference>
<name>A0AA35R8Q4_GEOBA</name>
<dbReference type="InterPro" id="IPR029028">
    <property type="entry name" value="Alpha/beta_knot_MTases"/>
</dbReference>
<evidence type="ECO:0000256" key="1">
    <source>
        <dbReference type="ARBA" id="ARBA00004496"/>
    </source>
</evidence>
<evidence type="ECO:0000256" key="4">
    <source>
        <dbReference type="ARBA" id="ARBA00022490"/>
    </source>
</evidence>
<keyword evidence="14" id="KW-1185">Reference proteome</keyword>
<comment type="similarity">
    <text evidence="2">Belongs to the RNA methyltransferase RsmE family.</text>
</comment>
<dbReference type="PIRSF" id="PIRSF015601">
    <property type="entry name" value="MTase_slr0722"/>
    <property type="match status" value="1"/>
</dbReference>
<evidence type="ECO:0000256" key="3">
    <source>
        <dbReference type="ARBA" id="ARBA00012328"/>
    </source>
</evidence>
<keyword evidence="5" id="KW-0698">rRNA processing</keyword>
<dbReference type="InterPro" id="IPR029026">
    <property type="entry name" value="tRNA_m1G_MTases_N"/>
</dbReference>
<keyword evidence="4" id="KW-0963">Cytoplasm</keyword>
<dbReference type="PANTHER" id="PTHR30027">
    <property type="entry name" value="RIBOSOMAL RNA SMALL SUBUNIT METHYLTRANSFERASE E"/>
    <property type="match status" value="1"/>
</dbReference>
<dbReference type="InterPro" id="IPR046886">
    <property type="entry name" value="RsmE_MTase_dom"/>
</dbReference>
<organism evidence="13 14">
    <name type="scientific">Geodia barretti</name>
    <name type="common">Barrett's horny sponge</name>
    <dbReference type="NCBI Taxonomy" id="519541"/>
    <lineage>
        <taxon>Eukaryota</taxon>
        <taxon>Metazoa</taxon>
        <taxon>Porifera</taxon>
        <taxon>Demospongiae</taxon>
        <taxon>Heteroscleromorpha</taxon>
        <taxon>Tetractinellida</taxon>
        <taxon>Astrophorina</taxon>
        <taxon>Geodiidae</taxon>
        <taxon>Geodia</taxon>
    </lineage>
</organism>
<keyword evidence="7" id="KW-0808">Transferase</keyword>
<evidence type="ECO:0000256" key="9">
    <source>
        <dbReference type="ARBA" id="ARBA00025699"/>
    </source>
</evidence>
<evidence type="ECO:0000256" key="8">
    <source>
        <dbReference type="ARBA" id="ARBA00022691"/>
    </source>
</evidence>
<comment type="catalytic activity">
    <reaction evidence="10">
        <text>uridine(1498) in 16S rRNA + S-adenosyl-L-methionine = N(3)-methyluridine(1498) in 16S rRNA + S-adenosyl-L-homocysteine + H(+)</text>
        <dbReference type="Rhea" id="RHEA:42920"/>
        <dbReference type="Rhea" id="RHEA-COMP:10283"/>
        <dbReference type="Rhea" id="RHEA-COMP:10284"/>
        <dbReference type="ChEBI" id="CHEBI:15378"/>
        <dbReference type="ChEBI" id="CHEBI:57856"/>
        <dbReference type="ChEBI" id="CHEBI:59789"/>
        <dbReference type="ChEBI" id="CHEBI:65315"/>
        <dbReference type="ChEBI" id="CHEBI:74502"/>
        <dbReference type="EC" id="2.1.1.193"/>
    </reaction>
</comment>
<dbReference type="Pfam" id="PF04452">
    <property type="entry name" value="Methyltrans_RNA"/>
    <property type="match status" value="1"/>
</dbReference>
<evidence type="ECO:0000256" key="7">
    <source>
        <dbReference type="ARBA" id="ARBA00022679"/>
    </source>
</evidence>
<dbReference type="InterPro" id="IPR046887">
    <property type="entry name" value="RsmE_PUA-like"/>
</dbReference>